<gene>
    <name evidence="1" type="ORF">WJ33_21690</name>
</gene>
<comment type="caution">
    <text evidence="1">The sequence shown here is derived from an EMBL/GenBank/DDBJ whole genome shotgun (WGS) entry which is preliminary data.</text>
</comment>
<dbReference type="AlphaFoldDB" id="A0A103RLN4"/>
<reference evidence="1 2" key="1">
    <citation type="submission" date="2015-11" db="EMBL/GenBank/DDBJ databases">
        <title>Expanding the genomic diversity of Burkholderia species for the development of highly accurate diagnostics.</title>
        <authorList>
            <person name="Sahl J."/>
            <person name="Keim P."/>
            <person name="Wagner D."/>
        </authorList>
    </citation>
    <scope>NUCLEOTIDE SEQUENCE [LARGE SCALE GENOMIC DNA]</scope>
    <source>
        <strain evidence="1 2">MSMB2036</strain>
    </source>
</reference>
<accession>A0A103RLN4</accession>
<evidence type="ECO:0000313" key="1">
    <source>
        <dbReference type="EMBL" id="KVG70087.1"/>
    </source>
</evidence>
<dbReference type="EMBL" id="LOXM01000095">
    <property type="protein sequence ID" value="KVG70087.1"/>
    <property type="molecule type" value="Genomic_DNA"/>
</dbReference>
<organism evidence="1 2">
    <name type="scientific">Burkholderia ubonensis</name>
    <dbReference type="NCBI Taxonomy" id="101571"/>
    <lineage>
        <taxon>Bacteria</taxon>
        <taxon>Pseudomonadati</taxon>
        <taxon>Pseudomonadota</taxon>
        <taxon>Betaproteobacteria</taxon>
        <taxon>Burkholderiales</taxon>
        <taxon>Burkholderiaceae</taxon>
        <taxon>Burkholderia</taxon>
        <taxon>Burkholderia cepacia complex</taxon>
    </lineage>
</organism>
<protein>
    <submittedName>
        <fullName evidence="1">Uncharacterized protein</fullName>
    </submittedName>
</protein>
<evidence type="ECO:0000313" key="2">
    <source>
        <dbReference type="Proteomes" id="UP000064029"/>
    </source>
</evidence>
<proteinExistence type="predicted"/>
<name>A0A103RLN4_9BURK</name>
<sequence>MDTQTMSMHGRGRIIFGRVIAEMVVQGLHGRNARIAMNPESDLRQGLIGDATLAGDRRPSTLSSVKMAQHGVEHRFLVVPHLTIL</sequence>
<dbReference type="Proteomes" id="UP000064029">
    <property type="component" value="Unassembled WGS sequence"/>
</dbReference>